<sequence>MAAASAGGLTLYHSATAVPSSDAQAWSAAGEPSRDGAQPAQRNQQLQGAPDAATGAKGGGSGAGSTPGTKSTPSPKSTTSAAGTPSAQSTPSAPAAKTLSYEFQWQENYYFCGPAATRIALSARGAQQSQSQVAQSLGTTVNGTNSADDTTRALNALTNGSFYKSHFIRTQAASQADADQLRADVVHAVSNGYAVVANIAGSATDNDGNDHSYPGGHFLTVVGYSDDGQNVTIADPADARGVGRYTMSTVRLAHWIALRGYSA</sequence>
<feature type="compositionally biased region" description="Low complexity" evidence="1">
    <location>
        <begin position="66"/>
        <end position="93"/>
    </location>
</feature>
<dbReference type="Proteomes" id="UP000642070">
    <property type="component" value="Unassembled WGS sequence"/>
</dbReference>
<feature type="domain" description="Peptidase C39-like" evidence="2">
    <location>
        <begin position="100"/>
        <end position="237"/>
    </location>
</feature>
<dbReference type="InterPro" id="IPR038765">
    <property type="entry name" value="Papain-like_cys_pep_sf"/>
</dbReference>
<keyword evidence="4" id="KW-1185">Reference proteome</keyword>
<accession>A0A917X0X7</accession>
<dbReference type="SUPFAM" id="SSF54001">
    <property type="entry name" value="Cysteine proteinases"/>
    <property type="match status" value="1"/>
</dbReference>
<feature type="compositionally biased region" description="Gly residues" evidence="1">
    <location>
        <begin position="56"/>
        <end position="65"/>
    </location>
</feature>
<comment type="caution">
    <text evidence="3">The sequence shown here is derived from an EMBL/GenBank/DDBJ whole genome shotgun (WGS) entry which is preliminary data.</text>
</comment>
<dbReference type="AlphaFoldDB" id="A0A917X0X7"/>
<dbReference type="Pfam" id="PF13529">
    <property type="entry name" value="Peptidase_C39_2"/>
    <property type="match status" value="1"/>
</dbReference>
<dbReference type="Gene3D" id="3.90.70.10">
    <property type="entry name" value="Cysteine proteinases"/>
    <property type="match status" value="1"/>
</dbReference>
<evidence type="ECO:0000259" key="2">
    <source>
        <dbReference type="Pfam" id="PF13529"/>
    </source>
</evidence>
<proteinExistence type="predicted"/>
<gene>
    <name evidence="3" type="ORF">GCM10007977_059660</name>
</gene>
<dbReference type="EMBL" id="BMPI01000032">
    <property type="protein sequence ID" value="GGM50030.1"/>
    <property type="molecule type" value="Genomic_DNA"/>
</dbReference>
<evidence type="ECO:0000313" key="3">
    <source>
        <dbReference type="EMBL" id="GGM50030.1"/>
    </source>
</evidence>
<feature type="region of interest" description="Disordered" evidence="1">
    <location>
        <begin position="20"/>
        <end position="93"/>
    </location>
</feature>
<dbReference type="InterPro" id="IPR039564">
    <property type="entry name" value="Peptidase_C39-like"/>
</dbReference>
<reference evidence="3" key="2">
    <citation type="submission" date="2020-09" db="EMBL/GenBank/DDBJ databases">
        <authorList>
            <person name="Sun Q."/>
            <person name="Ohkuma M."/>
        </authorList>
    </citation>
    <scope>NUCLEOTIDE SEQUENCE</scope>
    <source>
        <strain evidence="3">JCM 19831</strain>
    </source>
</reference>
<name>A0A917X0X7_9ACTN</name>
<protein>
    <recommendedName>
        <fullName evidence="2">Peptidase C39-like domain-containing protein</fullName>
    </recommendedName>
</protein>
<organism evidence="3 4">
    <name type="scientific">Dactylosporangium sucinum</name>
    <dbReference type="NCBI Taxonomy" id="1424081"/>
    <lineage>
        <taxon>Bacteria</taxon>
        <taxon>Bacillati</taxon>
        <taxon>Actinomycetota</taxon>
        <taxon>Actinomycetes</taxon>
        <taxon>Micromonosporales</taxon>
        <taxon>Micromonosporaceae</taxon>
        <taxon>Dactylosporangium</taxon>
    </lineage>
</organism>
<evidence type="ECO:0000256" key="1">
    <source>
        <dbReference type="SAM" id="MobiDB-lite"/>
    </source>
</evidence>
<reference evidence="3" key="1">
    <citation type="journal article" date="2014" name="Int. J. Syst. Evol. Microbiol.">
        <title>Complete genome sequence of Corynebacterium casei LMG S-19264T (=DSM 44701T), isolated from a smear-ripened cheese.</title>
        <authorList>
            <consortium name="US DOE Joint Genome Institute (JGI-PGF)"/>
            <person name="Walter F."/>
            <person name="Albersmeier A."/>
            <person name="Kalinowski J."/>
            <person name="Ruckert C."/>
        </authorList>
    </citation>
    <scope>NUCLEOTIDE SEQUENCE</scope>
    <source>
        <strain evidence="3">JCM 19831</strain>
    </source>
</reference>
<evidence type="ECO:0000313" key="4">
    <source>
        <dbReference type="Proteomes" id="UP000642070"/>
    </source>
</evidence>